<comment type="caution">
    <text evidence="3">The sequence shown here is derived from an EMBL/GenBank/DDBJ whole genome shotgun (WGS) entry which is preliminary data.</text>
</comment>
<evidence type="ECO:0000256" key="2">
    <source>
        <dbReference type="SAM" id="Phobius"/>
    </source>
</evidence>
<feature type="region of interest" description="Disordered" evidence="1">
    <location>
        <begin position="79"/>
        <end position="123"/>
    </location>
</feature>
<proteinExistence type="predicted"/>
<evidence type="ECO:0000256" key="1">
    <source>
        <dbReference type="SAM" id="MobiDB-lite"/>
    </source>
</evidence>
<dbReference type="PANTHER" id="PTHR28187:SF1">
    <property type="entry name" value="PROTEIN RCR1-RELATED"/>
    <property type="match status" value="1"/>
</dbReference>
<evidence type="ECO:0000313" key="4">
    <source>
        <dbReference type="Proteomes" id="UP000716446"/>
    </source>
</evidence>
<dbReference type="EMBL" id="CAIJEN010000002">
    <property type="protein sequence ID" value="CAD0083435.1"/>
    <property type="molecule type" value="Genomic_DNA"/>
</dbReference>
<organism evidence="3 4">
    <name type="scientific">Aureobasidium vineae</name>
    <dbReference type="NCBI Taxonomy" id="2773715"/>
    <lineage>
        <taxon>Eukaryota</taxon>
        <taxon>Fungi</taxon>
        <taxon>Dikarya</taxon>
        <taxon>Ascomycota</taxon>
        <taxon>Pezizomycotina</taxon>
        <taxon>Dothideomycetes</taxon>
        <taxon>Dothideomycetidae</taxon>
        <taxon>Dothideales</taxon>
        <taxon>Saccotheciaceae</taxon>
        <taxon>Aureobasidium</taxon>
    </lineage>
</organism>
<dbReference type="Proteomes" id="UP000716446">
    <property type="component" value="Unassembled WGS sequence"/>
</dbReference>
<gene>
    <name evidence="3" type="ORF">AWRI4619_LOCUS2002</name>
</gene>
<accession>A0A9N8J949</accession>
<feature type="region of interest" description="Disordered" evidence="1">
    <location>
        <begin position="129"/>
        <end position="148"/>
    </location>
</feature>
<name>A0A9N8J949_9PEZI</name>
<feature type="compositionally biased region" description="Pro residues" evidence="1">
    <location>
        <begin position="104"/>
        <end position="114"/>
    </location>
</feature>
<keyword evidence="2" id="KW-1133">Transmembrane helix</keyword>
<reference evidence="3" key="1">
    <citation type="submission" date="2020-06" db="EMBL/GenBank/DDBJ databases">
        <authorList>
            <person name="Onetto C."/>
        </authorList>
    </citation>
    <scope>NUCLEOTIDE SEQUENCE</scope>
</reference>
<feature type="compositionally biased region" description="Low complexity" evidence="1">
    <location>
        <begin position="93"/>
        <end position="103"/>
    </location>
</feature>
<dbReference type="AlphaFoldDB" id="A0A9N8J949"/>
<keyword evidence="2" id="KW-0472">Membrane</keyword>
<protein>
    <submittedName>
        <fullName evidence="3">Uncharacterized protein</fullName>
    </submittedName>
</protein>
<dbReference type="Pfam" id="PF12273">
    <property type="entry name" value="RCR"/>
    <property type="match status" value="1"/>
</dbReference>
<dbReference type="GO" id="GO:0016192">
    <property type="term" value="P:vesicle-mediated transport"/>
    <property type="evidence" value="ECO:0007669"/>
    <property type="project" value="TreeGrafter"/>
</dbReference>
<keyword evidence="2" id="KW-0812">Transmembrane</keyword>
<evidence type="ECO:0000313" key="3">
    <source>
        <dbReference type="EMBL" id="CAD0083435.1"/>
    </source>
</evidence>
<keyword evidence="4" id="KW-1185">Reference proteome</keyword>
<sequence>MYTTMNLEARQYYGYYNNCYGRNCNSTWNRWGRWVLLACIIAVFFILFFLFSCLSARRRRKHGNNPYFGTGWTVRHGTPTYNQNAQPHYATETSSTPYYNNSNNPPPAYSPPPNTTTYGNNIELQQPQAAYNGAYAPPKDPLRADTKQ</sequence>
<dbReference type="PANTHER" id="PTHR28187">
    <property type="entry name" value="PROTEIN RCR1-RELATED"/>
    <property type="match status" value="1"/>
</dbReference>
<dbReference type="InterPro" id="IPR020999">
    <property type="entry name" value="Chitin_synth_reg_RCR"/>
</dbReference>
<feature type="transmembrane region" description="Helical" evidence="2">
    <location>
        <begin position="34"/>
        <end position="54"/>
    </location>
</feature>